<dbReference type="InterPro" id="IPR030804">
    <property type="entry name" value="BBS5/fem-3"/>
</dbReference>
<evidence type="ECO:0000256" key="9">
    <source>
        <dbReference type="ARBA" id="ARBA00023273"/>
    </source>
</evidence>
<dbReference type="GO" id="GO:0036064">
    <property type="term" value="C:ciliary basal body"/>
    <property type="evidence" value="ECO:0007669"/>
    <property type="project" value="TreeGrafter"/>
</dbReference>
<dbReference type="PIRSF" id="PIRSF010072">
    <property type="entry name" value="DUF1448"/>
    <property type="match status" value="1"/>
</dbReference>
<dbReference type="Pfam" id="PF07289">
    <property type="entry name" value="BBL5"/>
    <property type="match status" value="1"/>
</dbReference>
<dbReference type="EMBL" id="HBIA01008765">
    <property type="protein sequence ID" value="CAE0232720.1"/>
    <property type="molecule type" value="Transcribed_RNA"/>
</dbReference>
<evidence type="ECO:0000256" key="3">
    <source>
        <dbReference type="ARBA" id="ARBA00005822"/>
    </source>
</evidence>
<evidence type="ECO:0000256" key="2">
    <source>
        <dbReference type="ARBA" id="ARBA00004607"/>
    </source>
</evidence>
<evidence type="ECO:0000259" key="10">
    <source>
        <dbReference type="SMART" id="SM00683"/>
    </source>
</evidence>
<dbReference type="GO" id="GO:0060170">
    <property type="term" value="C:ciliary membrane"/>
    <property type="evidence" value="ECO:0007669"/>
    <property type="project" value="UniProtKB-SubCell"/>
</dbReference>
<dbReference type="AlphaFoldDB" id="A0A7S3CN81"/>
<feature type="domain" description="BBSome complex member BBS5 PH" evidence="10">
    <location>
        <begin position="168"/>
        <end position="222"/>
    </location>
</feature>
<evidence type="ECO:0000256" key="1">
    <source>
        <dbReference type="ARBA" id="ARBA00004309"/>
    </source>
</evidence>
<dbReference type="GO" id="GO:0034464">
    <property type="term" value="C:BBSome"/>
    <property type="evidence" value="ECO:0007669"/>
    <property type="project" value="InterPro"/>
</dbReference>
<comment type="subcellular location">
    <subcellularLocation>
        <location evidence="1">Cell projection</location>
        <location evidence="1">Cilium membrane</location>
    </subcellularLocation>
    <subcellularLocation>
        <location evidence="2">Cytoplasm</location>
        <location evidence="2">Cytoskeleton</location>
        <location evidence="2">Microtubule organizing center</location>
        <location evidence="2">Centrosome</location>
        <location evidence="2">Centriolar satellite</location>
    </subcellularLocation>
</comment>
<evidence type="ECO:0000256" key="6">
    <source>
        <dbReference type="ARBA" id="ARBA00023069"/>
    </source>
</evidence>
<sequence length="356" mass="41012">MTNKIQKTTEEVPFLWQDREIRFDISMAQLSLQSGEQIVDSMNDVEDTKGNNGDRGSLIITNLRLIWFCDKDRHINLSIGYDCVLSNDIRDVQSILKGGSSQALYLRTKYQSSRYEFVFSCVVAENESRLFQTFQHVIKSYNSTKLYRDLKLRAAIISEKQLQLLPGEQIYSKYQGVWNLSAEQGNLGQFIITNVRIVWFAQLTESFNVSLPWLQMKCLRVRESKYGVALVLETSDFSGSYVLGFRVENVDKVFEEIASIFKTFRQKPVFGVQCHFEETETDIAKVTIPREEDSMRIVETDYEHVRSIQNTYAVSKKANNGNEEVDDDEIEFNYSLGLACEKLPKGISIDALWKIV</sequence>
<keyword evidence="5" id="KW-0963">Cytoplasm</keyword>
<evidence type="ECO:0000313" key="11">
    <source>
        <dbReference type="EMBL" id="CAE0232720.1"/>
    </source>
</evidence>
<keyword evidence="8" id="KW-0206">Cytoskeleton</keyword>
<keyword evidence="6" id="KW-0969">Cilium</keyword>
<keyword evidence="9" id="KW-0966">Cell projection</keyword>
<organism evidence="11">
    <name type="scientific">Strombidium rassoulzadegani</name>
    <dbReference type="NCBI Taxonomy" id="1082188"/>
    <lineage>
        <taxon>Eukaryota</taxon>
        <taxon>Sar</taxon>
        <taxon>Alveolata</taxon>
        <taxon>Ciliophora</taxon>
        <taxon>Intramacronucleata</taxon>
        <taxon>Spirotrichea</taxon>
        <taxon>Oligotrichia</taxon>
        <taxon>Strombidiidae</taxon>
        <taxon>Strombidium</taxon>
    </lineage>
</organism>
<evidence type="ECO:0000256" key="4">
    <source>
        <dbReference type="ARBA" id="ARBA00022475"/>
    </source>
</evidence>
<evidence type="ECO:0000256" key="7">
    <source>
        <dbReference type="ARBA" id="ARBA00023136"/>
    </source>
</evidence>
<feature type="domain" description="BBSome complex member BBS5 PH" evidence="10">
    <location>
        <begin position="36"/>
        <end position="90"/>
    </location>
</feature>
<evidence type="ECO:0000256" key="8">
    <source>
        <dbReference type="ARBA" id="ARBA00023212"/>
    </source>
</evidence>
<protein>
    <recommendedName>
        <fullName evidence="10">BBSome complex member BBS5 PH domain-containing protein</fullName>
    </recommendedName>
</protein>
<dbReference type="PANTHER" id="PTHR21351:SF0">
    <property type="entry name" value="BARDET-BIEDL SYNDROME 5 PROTEIN"/>
    <property type="match status" value="1"/>
</dbReference>
<dbReference type="GO" id="GO:0060271">
    <property type="term" value="P:cilium assembly"/>
    <property type="evidence" value="ECO:0007669"/>
    <property type="project" value="TreeGrafter"/>
</dbReference>
<name>A0A7S3CN81_9SPIT</name>
<keyword evidence="4" id="KW-1003">Cell membrane</keyword>
<keyword evidence="7" id="KW-0472">Membrane</keyword>
<dbReference type="InterPro" id="IPR014003">
    <property type="entry name" value="BBS5_PH"/>
</dbReference>
<gene>
    <name evidence="11" type="ORF">SRAS04492_LOCUS4518</name>
</gene>
<comment type="similarity">
    <text evidence="3">Belongs to the BBS5 family.</text>
</comment>
<reference evidence="11" key="1">
    <citation type="submission" date="2021-01" db="EMBL/GenBank/DDBJ databases">
        <authorList>
            <person name="Corre E."/>
            <person name="Pelletier E."/>
            <person name="Niang G."/>
            <person name="Scheremetjew M."/>
            <person name="Finn R."/>
            <person name="Kale V."/>
            <person name="Holt S."/>
            <person name="Cochrane G."/>
            <person name="Meng A."/>
            <person name="Brown T."/>
            <person name="Cohen L."/>
        </authorList>
    </citation>
    <scope>NUCLEOTIDE SEQUENCE</scope>
    <source>
        <strain evidence="11">Ras09</strain>
    </source>
</reference>
<dbReference type="PANTHER" id="PTHR21351">
    <property type="entry name" value="BARDET-BIEDL SYNDROME PROTEIN 5"/>
    <property type="match status" value="1"/>
</dbReference>
<dbReference type="GO" id="GO:0032266">
    <property type="term" value="F:phosphatidylinositol-3-phosphate binding"/>
    <property type="evidence" value="ECO:0007669"/>
    <property type="project" value="TreeGrafter"/>
</dbReference>
<evidence type="ECO:0000256" key="5">
    <source>
        <dbReference type="ARBA" id="ARBA00022490"/>
    </source>
</evidence>
<dbReference type="InterPro" id="IPR006606">
    <property type="entry name" value="BBL5"/>
</dbReference>
<accession>A0A7S3CN81</accession>
<dbReference type="GO" id="GO:0034451">
    <property type="term" value="C:centriolar satellite"/>
    <property type="evidence" value="ECO:0007669"/>
    <property type="project" value="UniProtKB-SubCell"/>
</dbReference>
<proteinExistence type="inferred from homology"/>
<dbReference type="SMART" id="SM00683">
    <property type="entry name" value="DM16"/>
    <property type="match status" value="2"/>
</dbReference>